<feature type="transmembrane region" description="Helical" evidence="2">
    <location>
        <begin position="22"/>
        <end position="41"/>
    </location>
</feature>
<evidence type="ECO:0000313" key="4">
    <source>
        <dbReference type="Proteomes" id="UP000632273"/>
    </source>
</evidence>
<organism evidence="3 4">
    <name type="scientific">Hymenobacter cavernae</name>
    <dbReference type="NCBI Taxonomy" id="2044852"/>
    <lineage>
        <taxon>Bacteria</taxon>
        <taxon>Pseudomonadati</taxon>
        <taxon>Bacteroidota</taxon>
        <taxon>Cytophagia</taxon>
        <taxon>Cytophagales</taxon>
        <taxon>Hymenobacteraceae</taxon>
        <taxon>Hymenobacter</taxon>
    </lineage>
</organism>
<keyword evidence="2" id="KW-0812">Transmembrane</keyword>
<gene>
    <name evidence="3" type="ORF">GCM10011383_14180</name>
</gene>
<name>A0ABQ1TVR5_9BACT</name>
<proteinExistence type="predicted"/>
<evidence type="ECO:0000256" key="2">
    <source>
        <dbReference type="SAM" id="Phobius"/>
    </source>
</evidence>
<dbReference type="Proteomes" id="UP000632273">
    <property type="component" value="Unassembled WGS sequence"/>
</dbReference>
<evidence type="ECO:0000313" key="3">
    <source>
        <dbReference type="EMBL" id="GGF04271.1"/>
    </source>
</evidence>
<accession>A0ABQ1TVR5</accession>
<keyword evidence="2" id="KW-0472">Membrane</keyword>
<feature type="compositionally biased region" description="Polar residues" evidence="1">
    <location>
        <begin position="77"/>
        <end position="105"/>
    </location>
</feature>
<sequence length="129" mass="14624">MINNIYLHHMPLNPSSLIRQPVFWAGGLVLAIVLVLAFWYVKRPTDANGKSLILSRKEEREIRQDLGRQAARRAHDSAQTARADSSATALYQQGQQNALNATRLHQQTHEKRSPADTSARHLQQLLSEY</sequence>
<keyword evidence="4" id="KW-1185">Reference proteome</keyword>
<evidence type="ECO:0000256" key="1">
    <source>
        <dbReference type="SAM" id="MobiDB-lite"/>
    </source>
</evidence>
<dbReference type="EMBL" id="BMHT01000002">
    <property type="protein sequence ID" value="GGF04271.1"/>
    <property type="molecule type" value="Genomic_DNA"/>
</dbReference>
<feature type="region of interest" description="Disordered" evidence="1">
    <location>
        <begin position="64"/>
        <end position="119"/>
    </location>
</feature>
<reference evidence="4" key="1">
    <citation type="journal article" date="2019" name="Int. J. Syst. Evol. Microbiol.">
        <title>The Global Catalogue of Microorganisms (GCM) 10K type strain sequencing project: providing services to taxonomists for standard genome sequencing and annotation.</title>
        <authorList>
            <consortium name="The Broad Institute Genomics Platform"/>
            <consortium name="The Broad Institute Genome Sequencing Center for Infectious Disease"/>
            <person name="Wu L."/>
            <person name="Ma J."/>
        </authorList>
    </citation>
    <scope>NUCLEOTIDE SEQUENCE [LARGE SCALE GENOMIC DNA]</scope>
    <source>
        <strain evidence="4">CGMCC 1.15197</strain>
    </source>
</reference>
<comment type="caution">
    <text evidence="3">The sequence shown here is derived from an EMBL/GenBank/DDBJ whole genome shotgun (WGS) entry which is preliminary data.</text>
</comment>
<keyword evidence="2" id="KW-1133">Transmembrane helix</keyword>
<protein>
    <recommendedName>
        <fullName evidence="5">DUF2570 domain-containing protein</fullName>
    </recommendedName>
</protein>
<evidence type="ECO:0008006" key="5">
    <source>
        <dbReference type="Google" id="ProtNLM"/>
    </source>
</evidence>